<evidence type="ECO:0000256" key="1">
    <source>
        <dbReference type="ARBA" id="ARBA00023239"/>
    </source>
</evidence>
<evidence type="ECO:0000313" key="3">
    <source>
        <dbReference type="EMBL" id="SDY12424.1"/>
    </source>
</evidence>
<evidence type="ECO:0000313" key="4">
    <source>
        <dbReference type="Proteomes" id="UP000199079"/>
    </source>
</evidence>
<evidence type="ECO:0000259" key="2">
    <source>
        <dbReference type="Pfam" id="PF04909"/>
    </source>
</evidence>
<dbReference type="PANTHER" id="PTHR21240:SF28">
    <property type="entry name" value="ISO-OROTATE DECARBOXYLASE (EUROFUNG)"/>
    <property type="match status" value="1"/>
</dbReference>
<dbReference type="RefSeq" id="WP_092731448.1">
    <property type="nucleotide sequence ID" value="NZ_FNPC01000003.1"/>
</dbReference>
<dbReference type="InterPro" id="IPR032466">
    <property type="entry name" value="Metal_Hydrolase"/>
</dbReference>
<dbReference type="InterPro" id="IPR006680">
    <property type="entry name" value="Amidohydro-rel"/>
</dbReference>
<sequence length="288" mass="32230">MQSSDHPPQDVSPVVDAHVHLLPDRVLSAVHEWFQREVGWSVPDVTGEEIRDYVDAFAGAVCFPYAHEPGVARSMNRLVAERIEPLDHVVGLATVHAADDDPESVVRDGLNAGLTGVKLHCPVQEFPPSDRRLDPVCELAVERELPVVIHASSHPFYRDSDLVGPAATADVLERFPSLRLCVPHLGLFETDAFLDLADRYENVMFDTAVAVGDRVHDLIGVREGELPMDRLRDYTDRIMFGTDYPTYPRSLPVAELIDDTRAAFPRSHERVLRRNAVDFFDVDPKPRS</sequence>
<reference evidence="4" key="1">
    <citation type="submission" date="2016-10" db="EMBL/GenBank/DDBJ databases">
        <authorList>
            <person name="Varghese N."/>
            <person name="Submissions S."/>
        </authorList>
    </citation>
    <scope>NUCLEOTIDE SEQUENCE [LARGE SCALE GENOMIC DNA]</scope>
    <source>
        <strain evidence="4">DC30,IBRC 10041,KCTC 4046</strain>
    </source>
</reference>
<dbReference type="GO" id="GO:0016831">
    <property type="term" value="F:carboxy-lyase activity"/>
    <property type="evidence" value="ECO:0007669"/>
    <property type="project" value="InterPro"/>
</dbReference>
<keyword evidence="1" id="KW-0456">Lyase</keyword>
<proteinExistence type="predicted"/>
<dbReference type="SUPFAM" id="SSF51556">
    <property type="entry name" value="Metallo-dependent hydrolases"/>
    <property type="match status" value="1"/>
</dbReference>
<dbReference type="Pfam" id="PF04909">
    <property type="entry name" value="Amidohydro_2"/>
    <property type="match status" value="1"/>
</dbReference>
<dbReference type="InterPro" id="IPR032465">
    <property type="entry name" value="ACMSD"/>
</dbReference>
<dbReference type="Gene3D" id="3.20.20.140">
    <property type="entry name" value="Metal-dependent hydrolases"/>
    <property type="match status" value="1"/>
</dbReference>
<dbReference type="CDD" id="cd01292">
    <property type="entry name" value="metallo-dependent_hydrolases"/>
    <property type="match status" value="1"/>
</dbReference>
<dbReference type="AlphaFoldDB" id="A0A1H3HCB6"/>
<dbReference type="EMBL" id="FNPC01000003">
    <property type="protein sequence ID" value="SDY12424.1"/>
    <property type="molecule type" value="Genomic_DNA"/>
</dbReference>
<organism evidence="3 4">
    <name type="scientific">Halopenitus persicus</name>
    <dbReference type="NCBI Taxonomy" id="1048396"/>
    <lineage>
        <taxon>Archaea</taxon>
        <taxon>Methanobacteriati</taxon>
        <taxon>Methanobacteriota</taxon>
        <taxon>Stenosarchaea group</taxon>
        <taxon>Halobacteria</taxon>
        <taxon>Halobacteriales</taxon>
        <taxon>Haloferacaceae</taxon>
        <taxon>Halopenitus</taxon>
    </lineage>
</organism>
<dbReference type="OrthoDB" id="34429at2157"/>
<keyword evidence="4" id="KW-1185">Reference proteome</keyword>
<gene>
    <name evidence="3" type="ORF">SAMN05216564_103191</name>
</gene>
<dbReference type="GO" id="GO:0016787">
    <property type="term" value="F:hydrolase activity"/>
    <property type="evidence" value="ECO:0007669"/>
    <property type="project" value="InterPro"/>
</dbReference>
<dbReference type="GO" id="GO:0005737">
    <property type="term" value="C:cytoplasm"/>
    <property type="evidence" value="ECO:0007669"/>
    <property type="project" value="TreeGrafter"/>
</dbReference>
<dbReference type="PANTHER" id="PTHR21240">
    <property type="entry name" value="2-AMINO-3-CARBOXYLMUCONATE-6-SEMIALDEHYDE DECARBOXYLASE"/>
    <property type="match status" value="1"/>
</dbReference>
<dbReference type="GO" id="GO:0019748">
    <property type="term" value="P:secondary metabolic process"/>
    <property type="evidence" value="ECO:0007669"/>
    <property type="project" value="TreeGrafter"/>
</dbReference>
<accession>A0A1H3HCB6</accession>
<feature type="domain" description="Amidohydrolase-related" evidence="2">
    <location>
        <begin position="15"/>
        <end position="281"/>
    </location>
</feature>
<name>A0A1H3HCB6_9EURY</name>
<dbReference type="Proteomes" id="UP000199079">
    <property type="component" value="Unassembled WGS sequence"/>
</dbReference>
<protein>
    <recommendedName>
        <fullName evidence="2">Amidohydrolase-related domain-containing protein</fullName>
    </recommendedName>
</protein>